<evidence type="ECO:0000313" key="1">
    <source>
        <dbReference type="EMBL" id="CAB3784303.1"/>
    </source>
</evidence>
<organism evidence="1 2">
    <name type="scientific">Pararobbsia alpina</name>
    <dbReference type="NCBI Taxonomy" id="621374"/>
    <lineage>
        <taxon>Bacteria</taxon>
        <taxon>Pseudomonadati</taxon>
        <taxon>Pseudomonadota</taxon>
        <taxon>Betaproteobacteria</taxon>
        <taxon>Burkholderiales</taxon>
        <taxon>Burkholderiaceae</taxon>
        <taxon>Pararobbsia</taxon>
    </lineage>
</organism>
<proteinExistence type="predicted"/>
<dbReference type="AlphaFoldDB" id="A0A6S7B0X0"/>
<dbReference type="EMBL" id="CADIKM010000006">
    <property type="protein sequence ID" value="CAB3784303.1"/>
    <property type="molecule type" value="Genomic_DNA"/>
</dbReference>
<evidence type="ECO:0000313" key="2">
    <source>
        <dbReference type="Proteomes" id="UP000494115"/>
    </source>
</evidence>
<sequence>MRARYHSVISSDIAMKMRDVFGFLLCISAIPANAKPALLPNYVACQSQEALRQMGQAIRNHDDNGIRYLSRQCTLTTSLKGRPFSVIDSTLLGETRIRVYDGSAATELWTPSEAVEGR</sequence>
<accession>A0A6S7B0X0</accession>
<gene>
    <name evidence="1" type="ORF">LMG28138_01782</name>
</gene>
<name>A0A6S7B0X0_9BURK</name>
<protein>
    <submittedName>
        <fullName evidence="1">Uncharacterized protein</fullName>
    </submittedName>
</protein>
<dbReference type="Proteomes" id="UP000494115">
    <property type="component" value="Unassembled WGS sequence"/>
</dbReference>
<reference evidence="1 2" key="1">
    <citation type="submission" date="2020-04" db="EMBL/GenBank/DDBJ databases">
        <authorList>
            <person name="De Canck E."/>
        </authorList>
    </citation>
    <scope>NUCLEOTIDE SEQUENCE [LARGE SCALE GENOMIC DNA]</scope>
    <source>
        <strain evidence="1 2">LMG 28138</strain>
    </source>
</reference>
<dbReference type="RefSeq" id="WP_217478392.1">
    <property type="nucleotide sequence ID" value="NZ_CADIKM010000006.1"/>
</dbReference>
<keyword evidence="2" id="KW-1185">Reference proteome</keyword>